<dbReference type="RefSeq" id="WP_138655744.1">
    <property type="nucleotide sequence ID" value="NZ_CP040639.1"/>
</dbReference>
<dbReference type="EMBL" id="CP040639">
    <property type="protein sequence ID" value="QCW05287.1"/>
    <property type="molecule type" value="Genomic_DNA"/>
</dbReference>
<dbReference type="AlphaFoldDB" id="A0A4P9TKD8"/>
<protein>
    <submittedName>
        <fullName evidence="2">Uncharacterized protein</fullName>
    </submittedName>
</protein>
<dbReference type="Proteomes" id="UP000307562">
    <property type="component" value="Plasmid pNPA70"/>
</dbReference>
<keyword evidence="2" id="KW-0614">Plasmid</keyword>
<feature type="region of interest" description="Disordered" evidence="1">
    <location>
        <begin position="112"/>
        <end position="132"/>
    </location>
</feature>
<sequence length="132" mass="14599">MSENDAKVEKGTYRDPCPKCGARMIGHTKEDYIDHLRENGETLAAKIEEEMVVDESDCADTNPTEDEGVCADATGAQRDYCPDCELRTVHYVEANAGVNRTVAKKRCTNCEGERVERHVRTDTDRGGDDSGV</sequence>
<accession>A0A4P9TKD8</accession>
<evidence type="ECO:0000256" key="1">
    <source>
        <dbReference type="SAM" id="MobiDB-lite"/>
    </source>
</evidence>
<reference evidence="3" key="1">
    <citation type="submission" date="2019-05" db="EMBL/GenBank/DDBJ databases">
        <title>Complete Genome Sequence and Methylation Pattern of the Halophilic Archaeon Natrinema pallidum BOL6-1.</title>
        <authorList>
            <person name="DasSarma P."/>
            <person name="DasSarma B.P."/>
            <person name="DasSarma S.L."/>
            <person name="Martinez F.L."/>
            <person name="Guzman D."/>
            <person name="Roberts R.J."/>
            <person name="DasSarma S."/>
        </authorList>
    </citation>
    <scope>NUCLEOTIDE SEQUENCE [LARGE SCALE GENOMIC DNA]</scope>
    <source>
        <strain evidence="3">BOL6-1</strain>
        <plasmid evidence="3">pnpa70</plasmid>
    </source>
</reference>
<proteinExistence type="predicted"/>
<dbReference type="KEGG" id="npl:FGF80_18775"/>
<name>A0A4P9TKD8_9EURY</name>
<dbReference type="GeneID" id="96158185"/>
<keyword evidence="3" id="KW-1185">Reference proteome</keyword>
<gene>
    <name evidence="2" type="ORF">FGF80_18775</name>
</gene>
<organism evidence="2 3">
    <name type="scientific">Natrinema pallidum</name>
    <dbReference type="NCBI Taxonomy" id="69527"/>
    <lineage>
        <taxon>Archaea</taxon>
        <taxon>Methanobacteriati</taxon>
        <taxon>Methanobacteriota</taxon>
        <taxon>Stenosarchaea group</taxon>
        <taxon>Halobacteria</taxon>
        <taxon>Halobacteriales</taxon>
        <taxon>Natrialbaceae</taxon>
        <taxon>Natrinema</taxon>
    </lineage>
</organism>
<geneLocation type="plasmid" evidence="3">
    <name>pnpa70</name>
</geneLocation>
<evidence type="ECO:0000313" key="3">
    <source>
        <dbReference type="Proteomes" id="UP000307562"/>
    </source>
</evidence>
<evidence type="ECO:0000313" key="2">
    <source>
        <dbReference type="EMBL" id="QCW05287.1"/>
    </source>
</evidence>